<organism evidence="4">
    <name type="scientific">hydrothermal vent metagenome</name>
    <dbReference type="NCBI Taxonomy" id="652676"/>
    <lineage>
        <taxon>unclassified sequences</taxon>
        <taxon>metagenomes</taxon>
        <taxon>ecological metagenomes</taxon>
    </lineage>
</organism>
<dbReference type="PANTHER" id="PTHR43022:SF1">
    <property type="entry name" value="PROTEIN SMF"/>
    <property type="match status" value="1"/>
</dbReference>
<reference evidence="4" key="1">
    <citation type="submission" date="2018-06" db="EMBL/GenBank/DDBJ databases">
        <authorList>
            <person name="Zhirakovskaya E."/>
        </authorList>
    </citation>
    <scope>NUCLEOTIDE SEQUENCE</scope>
</reference>
<name>A0A3B1D7S3_9ZZZZ</name>
<dbReference type="Gene3D" id="3.40.50.450">
    <property type="match status" value="1"/>
</dbReference>
<dbReference type="InterPro" id="IPR041614">
    <property type="entry name" value="DprA_WH"/>
</dbReference>
<dbReference type="Pfam" id="PF17782">
    <property type="entry name" value="WHD_DprA"/>
    <property type="match status" value="1"/>
</dbReference>
<dbReference type="SUPFAM" id="SSF102405">
    <property type="entry name" value="MCP/YpsA-like"/>
    <property type="match status" value="1"/>
</dbReference>
<dbReference type="EMBL" id="UOGF01000085">
    <property type="protein sequence ID" value="VAX32184.1"/>
    <property type="molecule type" value="Genomic_DNA"/>
</dbReference>
<evidence type="ECO:0000259" key="2">
    <source>
        <dbReference type="Pfam" id="PF02481"/>
    </source>
</evidence>
<evidence type="ECO:0000256" key="1">
    <source>
        <dbReference type="ARBA" id="ARBA00006525"/>
    </source>
</evidence>
<dbReference type="PANTHER" id="PTHR43022">
    <property type="entry name" value="PROTEIN SMF"/>
    <property type="match status" value="1"/>
</dbReference>
<proteinExistence type="inferred from homology"/>
<dbReference type="InterPro" id="IPR010994">
    <property type="entry name" value="RuvA_2-like"/>
</dbReference>
<sequence length="368" mass="39775">MQESRYWLALKQVPGIGNLLFKRLIEVYKTPEAVFDAAELDLAQVEGLSLNLAKAIHVFDDFDVVDRELEALEKASVSLLTLGDPAYPARLLAIYDPPPVLYVKGILLDVNRGSEDEGPTIAVVGTRKTTAYGRRVTDRLSQALSEQGVTIVSGFARGVDSIAHRAALNAGGQTIAVLGCGLDCIYPPEHKKLYQDINERGLIVSEFPLGTPPVAHNFPKRNRIISGLSLGCLVVEAGLKSGSLITARLAMEQGREVFAVPGAIDSVLSAGPHQLIASGAKLVQTVDDILVEILPQHRSRPLVVDALPLPRLEPAEVLVFETLSFEPKHIDVLIQESKKPASSISGVLLTLELKGLARQMAGQYYVKV</sequence>
<gene>
    <name evidence="4" type="ORF">MNBD_NITROSPIRAE01-340</name>
</gene>
<feature type="domain" description="DprA winged helix" evidence="3">
    <location>
        <begin position="308"/>
        <end position="363"/>
    </location>
</feature>
<evidence type="ECO:0000259" key="3">
    <source>
        <dbReference type="Pfam" id="PF17782"/>
    </source>
</evidence>
<evidence type="ECO:0000313" key="4">
    <source>
        <dbReference type="EMBL" id="VAX32184.1"/>
    </source>
</evidence>
<dbReference type="NCBIfam" id="TIGR00732">
    <property type="entry name" value="dprA"/>
    <property type="match status" value="1"/>
</dbReference>
<dbReference type="Gene3D" id="1.10.10.10">
    <property type="entry name" value="Winged helix-like DNA-binding domain superfamily/Winged helix DNA-binding domain"/>
    <property type="match status" value="1"/>
</dbReference>
<comment type="similarity">
    <text evidence="1">Belongs to the DprA/Smf family.</text>
</comment>
<dbReference type="InterPro" id="IPR003488">
    <property type="entry name" value="DprA"/>
</dbReference>
<protein>
    <submittedName>
        <fullName evidence="4">Rossmann fold nucleotide-binding protein Smf possibly involved in DNA uptake</fullName>
    </submittedName>
</protein>
<dbReference type="GO" id="GO:0009294">
    <property type="term" value="P:DNA-mediated transformation"/>
    <property type="evidence" value="ECO:0007669"/>
    <property type="project" value="InterPro"/>
</dbReference>
<feature type="domain" description="Smf/DprA SLOG" evidence="2">
    <location>
        <begin position="79"/>
        <end position="292"/>
    </location>
</feature>
<dbReference type="Pfam" id="PF02481">
    <property type="entry name" value="DNA_processg_A"/>
    <property type="match status" value="1"/>
</dbReference>
<dbReference type="SUPFAM" id="SSF47781">
    <property type="entry name" value="RuvA domain 2-like"/>
    <property type="match status" value="1"/>
</dbReference>
<accession>A0A3B1D7S3</accession>
<dbReference type="AlphaFoldDB" id="A0A3B1D7S3"/>
<dbReference type="InterPro" id="IPR036388">
    <property type="entry name" value="WH-like_DNA-bd_sf"/>
</dbReference>
<dbReference type="InterPro" id="IPR057666">
    <property type="entry name" value="DrpA_SLOG"/>
</dbReference>